<evidence type="ECO:0000256" key="1">
    <source>
        <dbReference type="SAM" id="Phobius"/>
    </source>
</evidence>
<dbReference type="AlphaFoldDB" id="N9UA16"/>
<gene>
    <name evidence="2" type="ORF">MALK_5070</name>
</gene>
<accession>N9UA16</accession>
<keyword evidence="3" id="KW-1185">Reference proteome</keyword>
<feature type="transmembrane region" description="Helical" evidence="1">
    <location>
        <begin position="194"/>
        <end position="217"/>
    </location>
</feature>
<protein>
    <submittedName>
        <fullName evidence="2">Uncharacterized protein</fullName>
    </submittedName>
</protein>
<name>N9UA16_9BACT</name>
<dbReference type="PATRIC" id="fig|1188234.3.peg.484"/>
<keyword evidence="1" id="KW-0472">Membrane</keyword>
<keyword evidence="1" id="KW-0812">Transmembrane</keyword>
<sequence length="437" mass="48749">MQLLKLMNSLSASILPLTANSVAVEKTENLSNDEAKVLDLVKDFISEEKDLIKNIGDKFDEKLSAKKNIQNLIGNKDKEIFKKFVDSMQKKGMISQDQHKNLYNSNEAQTKFNKEFHSILVKSLKEIKTVKTNTNKEAKSYYKRIVTDIKNKFAVNDDGVESSKNVENKILDFKNLLDKIKSSVLDKMKLADRLLTASTVITGISIVTGATAAALYATAAVTFGATAVPASLLSIATGILGVVASTLKVAHYHVVNSIQSFEEINNILSKYKSTTVGKMAKTLISSCFSFTKLKYNIVDFNRALNPGTISKISSYIRPVISTVEVIKDIKELNKFREKNIEIQNKAIELTDIISHLKNVKWIVVNETILDKPYDEGGVGGVNTHFKNQETGEIKTLEELLKLSDFELSANGLIRVRDSKKGEYLRTFPNKIKWDNLG</sequence>
<comment type="caution">
    <text evidence="2">The sequence shown here is derived from an EMBL/GenBank/DDBJ whole genome shotgun (WGS) entry which is preliminary data.</text>
</comment>
<proteinExistence type="predicted"/>
<evidence type="ECO:0000313" key="3">
    <source>
        <dbReference type="Proteomes" id="UP000013137"/>
    </source>
</evidence>
<dbReference type="EMBL" id="AMWK01000010">
    <property type="protein sequence ID" value="ENY53758.1"/>
    <property type="molecule type" value="Genomic_DNA"/>
</dbReference>
<dbReference type="OrthoDB" id="401237at2"/>
<reference evidence="2 3" key="1">
    <citation type="journal article" date="2013" name="Genome Announc.">
        <title>Draft Genome Sequences of Mycoplasma alkalescens, Mycoplasma arginini, and Mycoplasma bovigenitalium, Three Species with Equivocal Pathogenic Status for Cattle.</title>
        <authorList>
            <person name="Manso-Silvan L."/>
            <person name="Tardy F."/>
            <person name="Baranowski E."/>
            <person name="Barre A."/>
            <person name="Blanchard A."/>
            <person name="Breton M."/>
            <person name="Couture C."/>
            <person name="Citti C."/>
            <person name="Dordet-Frisoni E."/>
            <person name="Dupuy V."/>
            <person name="Gaurivaud P."/>
            <person name="Jacob D."/>
            <person name="Lemaitre C."/>
            <person name="Nikolski M."/>
            <person name="Nouvel L.X."/>
            <person name="Poumarat F."/>
            <person name="Thebault P."/>
            <person name="Theil S."/>
            <person name="Thiaucourt F."/>
            <person name="Sirand-Pugnet P."/>
        </authorList>
    </citation>
    <scope>NUCLEOTIDE SEQUENCE [LARGE SCALE GENOMIC DNA]</scope>
    <source>
        <strain evidence="2 3">14918</strain>
    </source>
</reference>
<evidence type="ECO:0000313" key="2">
    <source>
        <dbReference type="EMBL" id="ENY53758.1"/>
    </source>
</evidence>
<dbReference type="Proteomes" id="UP000013137">
    <property type="component" value="Unassembled WGS sequence"/>
</dbReference>
<dbReference type="RefSeq" id="WP_002881822.1">
    <property type="nucleotide sequence ID" value="NZ_AMWK01000010.1"/>
</dbReference>
<feature type="transmembrane region" description="Helical" evidence="1">
    <location>
        <begin position="223"/>
        <end position="243"/>
    </location>
</feature>
<dbReference type="eggNOG" id="ENOG5031YEK">
    <property type="taxonomic scope" value="Bacteria"/>
</dbReference>
<keyword evidence="1" id="KW-1133">Transmembrane helix</keyword>
<organism evidence="2 3">
    <name type="scientific">Metamycoplasma alkalescens 14918</name>
    <dbReference type="NCBI Taxonomy" id="1188234"/>
    <lineage>
        <taxon>Bacteria</taxon>
        <taxon>Bacillati</taxon>
        <taxon>Mycoplasmatota</taxon>
        <taxon>Mycoplasmoidales</taxon>
        <taxon>Metamycoplasmataceae</taxon>
        <taxon>Metamycoplasma</taxon>
    </lineage>
</organism>